<dbReference type="EMBL" id="QGNW01000005">
    <property type="protein sequence ID" value="RVX21146.1"/>
    <property type="molecule type" value="Genomic_DNA"/>
</dbReference>
<evidence type="ECO:0000313" key="2">
    <source>
        <dbReference type="EMBL" id="RVX21146.1"/>
    </source>
</evidence>
<accession>A0A438KIV2</accession>
<evidence type="ECO:0000259" key="1">
    <source>
        <dbReference type="Pfam" id="PF01823"/>
    </source>
</evidence>
<dbReference type="GO" id="GO:0006952">
    <property type="term" value="P:defense response"/>
    <property type="evidence" value="ECO:0007669"/>
    <property type="project" value="InterPro"/>
</dbReference>
<dbReference type="InterPro" id="IPR044663">
    <property type="entry name" value="CAD1/NSL1-like"/>
</dbReference>
<organism evidence="2 3">
    <name type="scientific">Vitis vinifera</name>
    <name type="common">Grape</name>
    <dbReference type="NCBI Taxonomy" id="29760"/>
    <lineage>
        <taxon>Eukaryota</taxon>
        <taxon>Viridiplantae</taxon>
        <taxon>Streptophyta</taxon>
        <taxon>Embryophyta</taxon>
        <taxon>Tracheophyta</taxon>
        <taxon>Spermatophyta</taxon>
        <taxon>Magnoliopsida</taxon>
        <taxon>eudicotyledons</taxon>
        <taxon>Gunneridae</taxon>
        <taxon>Pentapetalae</taxon>
        <taxon>rosids</taxon>
        <taxon>Vitales</taxon>
        <taxon>Vitaceae</taxon>
        <taxon>Viteae</taxon>
        <taxon>Vitis</taxon>
    </lineage>
</organism>
<dbReference type="GO" id="GO:2000031">
    <property type="term" value="P:regulation of salicylic acid mediated signaling pathway"/>
    <property type="evidence" value="ECO:0007669"/>
    <property type="project" value="InterPro"/>
</dbReference>
<dbReference type="Proteomes" id="UP000288805">
    <property type="component" value="Unassembled WGS sequence"/>
</dbReference>
<dbReference type="PANTHER" id="PTHR33199">
    <property type="entry name" value="MACPF DOMAIN-CONTAINING PROTEIN CAD1"/>
    <property type="match status" value="1"/>
</dbReference>
<gene>
    <name evidence="2" type="primary">VvCHDp000116_3</name>
    <name evidence="2" type="ORF">CK203_002218</name>
</gene>
<feature type="domain" description="MACPF" evidence="1">
    <location>
        <begin position="107"/>
        <end position="168"/>
    </location>
</feature>
<dbReference type="AlphaFoldDB" id="A0A438KIV2"/>
<evidence type="ECO:0000313" key="3">
    <source>
        <dbReference type="Proteomes" id="UP000288805"/>
    </source>
</evidence>
<dbReference type="Pfam" id="PF01823">
    <property type="entry name" value="MACPF"/>
    <property type="match status" value="1"/>
</dbReference>
<name>A0A438KIV2_VITVI</name>
<sequence length="184" mass="20146">MSKKASPAVAAAEAAVEAIGLGYDAAVDLRLKYCKRSRGDSRLIVIDDDKCRDLALPGGFLIRNIPKSINCDKGERIRFSSDVLSFQQMSEQFNQELSLSGKIPSGHFNAAFDFSSCWKKDAANTKALAFDGVSITTYNIALEKSQIVLRNHVKQAVPSTWDPAALTRFHLLNCFLAASCLPVF</sequence>
<comment type="caution">
    <text evidence="2">The sequence shown here is derived from an EMBL/GenBank/DDBJ whole genome shotgun (WGS) entry which is preliminary data.</text>
</comment>
<reference evidence="2 3" key="1">
    <citation type="journal article" date="2018" name="PLoS Genet.">
        <title>Population sequencing reveals clonal diversity and ancestral inbreeding in the grapevine cultivar Chardonnay.</title>
        <authorList>
            <person name="Roach M.J."/>
            <person name="Johnson D.L."/>
            <person name="Bohlmann J."/>
            <person name="van Vuuren H.J."/>
            <person name="Jones S.J."/>
            <person name="Pretorius I.S."/>
            <person name="Schmidt S.A."/>
            <person name="Borneman A.R."/>
        </authorList>
    </citation>
    <scope>NUCLEOTIDE SEQUENCE [LARGE SCALE GENOMIC DNA]</scope>
    <source>
        <strain evidence="3">cv. Chardonnay</strain>
        <tissue evidence="2">Leaf</tissue>
    </source>
</reference>
<protein>
    <submittedName>
        <fullName evidence="2">MACPF domain-containing protein</fullName>
    </submittedName>
</protein>
<dbReference type="PANTHER" id="PTHR33199:SF6">
    <property type="entry name" value="MACPF DOMAIN PROTEIN"/>
    <property type="match status" value="1"/>
</dbReference>
<dbReference type="GO" id="GO:0012501">
    <property type="term" value="P:programmed cell death"/>
    <property type="evidence" value="ECO:0007669"/>
    <property type="project" value="InterPro"/>
</dbReference>
<dbReference type="OrthoDB" id="1366754at2759"/>
<proteinExistence type="predicted"/>
<dbReference type="InterPro" id="IPR020864">
    <property type="entry name" value="MACPF"/>
</dbReference>